<evidence type="ECO:0000259" key="4">
    <source>
        <dbReference type="PROSITE" id="PS50072"/>
    </source>
</evidence>
<dbReference type="Gene3D" id="2.40.100.10">
    <property type="entry name" value="Cyclophilin-like"/>
    <property type="match status" value="1"/>
</dbReference>
<protein>
    <recommendedName>
        <fullName evidence="3">Peptidyl-prolyl cis-trans isomerase</fullName>
        <shortName evidence="3">PPIase</shortName>
        <ecNumber evidence="3">5.2.1.8</ecNumber>
    </recommendedName>
</protein>
<comment type="catalytic activity">
    <reaction evidence="3">
        <text>[protein]-peptidylproline (omega=180) = [protein]-peptidylproline (omega=0)</text>
        <dbReference type="Rhea" id="RHEA:16237"/>
        <dbReference type="Rhea" id="RHEA-COMP:10747"/>
        <dbReference type="Rhea" id="RHEA-COMP:10748"/>
        <dbReference type="ChEBI" id="CHEBI:83833"/>
        <dbReference type="ChEBI" id="CHEBI:83834"/>
        <dbReference type="EC" id="5.2.1.8"/>
    </reaction>
</comment>
<dbReference type="KEGG" id="pob:LPB03_04120"/>
<proteinExistence type="inferred from homology"/>
<comment type="caution">
    <text evidence="5">The sequence shown here is derived from an EMBL/GenBank/DDBJ whole genome shotgun (WGS) entry which is preliminary data.</text>
</comment>
<dbReference type="SUPFAM" id="SSF50891">
    <property type="entry name" value="Cyclophilin-like"/>
    <property type="match status" value="1"/>
</dbReference>
<keyword evidence="6" id="KW-1185">Reference proteome</keyword>
<dbReference type="OrthoDB" id="9807797at2"/>
<dbReference type="STRING" id="1774273.LPB03_04120"/>
<keyword evidence="1 3" id="KW-0697">Rotamase</keyword>
<evidence type="ECO:0000256" key="1">
    <source>
        <dbReference type="ARBA" id="ARBA00023110"/>
    </source>
</evidence>
<accession>A0A1B8TYQ9</accession>
<evidence type="ECO:0000256" key="3">
    <source>
        <dbReference type="RuleBase" id="RU363019"/>
    </source>
</evidence>
<dbReference type="InterPro" id="IPR029000">
    <property type="entry name" value="Cyclophilin-like_dom_sf"/>
</dbReference>
<name>A0A1B8TYQ9_9FLAO</name>
<dbReference type="PROSITE" id="PS50072">
    <property type="entry name" value="CSA_PPIASE_2"/>
    <property type="match status" value="1"/>
</dbReference>
<evidence type="ECO:0000313" key="5">
    <source>
        <dbReference type="EMBL" id="OBY64635.1"/>
    </source>
</evidence>
<dbReference type="PANTHER" id="PTHR45625">
    <property type="entry name" value="PEPTIDYL-PROLYL CIS-TRANS ISOMERASE-RELATED"/>
    <property type="match status" value="1"/>
</dbReference>
<dbReference type="PRINTS" id="PR00153">
    <property type="entry name" value="CSAPPISMRASE"/>
</dbReference>
<dbReference type="EMBL" id="LSFM01000022">
    <property type="protein sequence ID" value="OBY64635.1"/>
    <property type="molecule type" value="Genomic_DNA"/>
</dbReference>
<organism evidence="5 6">
    <name type="scientific">Polaribacter vadi</name>
    <dbReference type="NCBI Taxonomy" id="1774273"/>
    <lineage>
        <taxon>Bacteria</taxon>
        <taxon>Pseudomonadati</taxon>
        <taxon>Bacteroidota</taxon>
        <taxon>Flavobacteriia</taxon>
        <taxon>Flavobacteriales</taxon>
        <taxon>Flavobacteriaceae</taxon>
    </lineage>
</organism>
<dbReference type="InterPro" id="IPR044666">
    <property type="entry name" value="Cyclophilin_A-like"/>
</dbReference>
<feature type="domain" description="PPIase cyclophilin-type" evidence="4">
    <location>
        <begin position="84"/>
        <end position="230"/>
    </location>
</feature>
<comment type="function">
    <text evidence="3">PPIases accelerate the folding of proteins. It catalyzes the cis-trans isomerization of proline imidic peptide bonds in oligopeptides.</text>
</comment>
<dbReference type="EC" id="5.2.1.8" evidence="3"/>
<evidence type="ECO:0000313" key="6">
    <source>
        <dbReference type="Proteomes" id="UP000092584"/>
    </source>
</evidence>
<dbReference type="RefSeq" id="WP_065319384.1">
    <property type="nucleotide sequence ID" value="NZ_CP017477.1"/>
</dbReference>
<dbReference type="Proteomes" id="UP000092584">
    <property type="component" value="Unassembled WGS sequence"/>
</dbReference>
<dbReference type="PANTHER" id="PTHR45625:SF4">
    <property type="entry name" value="PEPTIDYLPROLYL ISOMERASE DOMAIN AND WD REPEAT-CONTAINING PROTEIN 1"/>
    <property type="match status" value="1"/>
</dbReference>
<keyword evidence="2 3" id="KW-0413">Isomerase</keyword>
<reference evidence="6" key="1">
    <citation type="submission" date="2016-02" db="EMBL/GenBank/DDBJ databases">
        <authorList>
            <person name="Shin S.-K."/>
            <person name="Yi H."/>
            <person name="Kim E."/>
        </authorList>
    </citation>
    <scope>NUCLEOTIDE SEQUENCE [LARGE SCALE GENOMIC DNA]</scope>
    <source>
        <strain evidence="6">LPB0003</strain>
    </source>
</reference>
<gene>
    <name evidence="5" type="ORF">LPB3_08375</name>
</gene>
<evidence type="ECO:0000256" key="2">
    <source>
        <dbReference type="ARBA" id="ARBA00023235"/>
    </source>
</evidence>
<sequence length="235" mass="27388">MKFLFRLSFVVLCVFFYQCDDAPKKKEISKKENLKSEKIIEKDTIAIDEEKKWNTINSSNTEDFLLAYGKENPETKVIIKTKFGNIKIRLFEDVPAHRASFIYLTKNEYFNTTVIYRVAKNFVIQGGNSDNYLTVEERTKHGNYLIKPEFKKHRIHKYGSLAAAREWDNNPNKLSNPFEFYVVQNKKGAPHLDNQHTVFGEVFEGFDTMTKISKVEVGADDWPMDEIPITVEILE</sequence>
<comment type="similarity">
    <text evidence="3">Belongs to the cyclophilin-type PPIase family.</text>
</comment>
<dbReference type="Pfam" id="PF00160">
    <property type="entry name" value="Pro_isomerase"/>
    <property type="match status" value="1"/>
</dbReference>
<dbReference type="GO" id="GO:0003755">
    <property type="term" value="F:peptidyl-prolyl cis-trans isomerase activity"/>
    <property type="evidence" value="ECO:0007669"/>
    <property type="project" value="UniProtKB-UniRule"/>
</dbReference>
<dbReference type="AlphaFoldDB" id="A0A1B8TYQ9"/>
<dbReference type="InterPro" id="IPR002130">
    <property type="entry name" value="Cyclophilin-type_PPIase_dom"/>
</dbReference>